<dbReference type="EMBL" id="ABED02000018">
    <property type="protein sequence ID" value="EDP22604.1"/>
    <property type="molecule type" value="Genomic_DNA"/>
</dbReference>
<evidence type="ECO:0000313" key="1">
    <source>
        <dbReference type="EMBL" id="EDP22604.1"/>
    </source>
</evidence>
<accession>A8S814</accession>
<evidence type="ECO:0000313" key="2">
    <source>
        <dbReference type="Proteomes" id="UP000005945"/>
    </source>
</evidence>
<name>A8S814_9FIRM</name>
<dbReference type="HOGENOM" id="CLU_3251807_0_0_9"/>
<organism evidence="1 2">
    <name type="scientific">Faecalibacterium prausnitzii M21/2</name>
    <dbReference type="NCBI Taxonomy" id="411485"/>
    <lineage>
        <taxon>Bacteria</taxon>
        <taxon>Bacillati</taxon>
        <taxon>Bacillota</taxon>
        <taxon>Clostridia</taxon>
        <taxon>Eubacteriales</taxon>
        <taxon>Oscillospiraceae</taxon>
        <taxon>Faecalibacterium</taxon>
    </lineage>
</organism>
<sequence>MVLPSCIFCCILQQIAPCYQYNKICSKRKAKNHFSGSFYAFL</sequence>
<proteinExistence type="predicted"/>
<reference evidence="1 2" key="1">
    <citation type="submission" date="2007-09" db="EMBL/GenBank/DDBJ databases">
        <title>Draft genome sequence of Faecalibacterium prausnitzii M21/2.</title>
        <authorList>
            <person name="Sudarsanam P."/>
            <person name="Ley R."/>
            <person name="Guruge J."/>
            <person name="Turnbaugh P.J."/>
            <person name="Mahowald M."/>
            <person name="Liep D."/>
            <person name="Gordon J."/>
        </authorList>
    </citation>
    <scope>NUCLEOTIDE SEQUENCE [LARGE SCALE GENOMIC DNA]</scope>
    <source>
        <strain evidence="1 2">M21/2</strain>
    </source>
</reference>
<dbReference type="AlphaFoldDB" id="A8S814"/>
<gene>
    <name evidence="1" type="ORF">FAEPRAM212_00612</name>
</gene>
<reference evidence="1 2" key="2">
    <citation type="submission" date="2007-09" db="EMBL/GenBank/DDBJ databases">
        <authorList>
            <person name="Fulton L."/>
            <person name="Clifton S."/>
            <person name="Fulton B."/>
            <person name="Xu J."/>
            <person name="Minx P."/>
            <person name="Pepin K.H."/>
            <person name="Johnson M."/>
            <person name="Thiruvilangam P."/>
            <person name="Bhonagiri V."/>
            <person name="Nash W.E."/>
            <person name="Mardis E.R."/>
            <person name="Wilson R.K."/>
        </authorList>
    </citation>
    <scope>NUCLEOTIDE SEQUENCE [LARGE SCALE GENOMIC DNA]</scope>
    <source>
        <strain evidence="1 2">M21/2</strain>
    </source>
</reference>
<protein>
    <submittedName>
        <fullName evidence="1">Uncharacterized protein</fullName>
    </submittedName>
</protein>
<comment type="caution">
    <text evidence="1">The sequence shown here is derived from an EMBL/GenBank/DDBJ whole genome shotgun (WGS) entry which is preliminary data.</text>
</comment>
<dbReference type="Proteomes" id="UP000005945">
    <property type="component" value="Unassembled WGS sequence"/>
</dbReference>